<evidence type="ECO:0000256" key="1">
    <source>
        <dbReference type="SAM" id="SignalP"/>
    </source>
</evidence>
<feature type="chain" id="PRO_5019500469" evidence="1">
    <location>
        <begin position="19"/>
        <end position="133"/>
    </location>
</feature>
<reference evidence="2" key="2">
    <citation type="submission" date="2025-08" db="UniProtKB">
        <authorList>
            <consortium name="Ensembl"/>
        </authorList>
    </citation>
    <scope>IDENTIFICATION</scope>
</reference>
<keyword evidence="1" id="KW-0732">Signal</keyword>
<dbReference type="Proteomes" id="UP000291020">
    <property type="component" value="Unassembled WGS sequence"/>
</dbReference>
<evidence type="ECO:0000313" key="3">
    <source>
        <dbReference type="Proteomes" id="UP000291020"/>
    </source>
</evidence>
<feature type="signal peptide" evidence="1">
    <location>
        <begin position="1"/>
        <end position="18"/>
    </location>
</feature>
<reference evidence="2" key="3">
    <citation type="submission" date="2025-09" db="UniProtKB">
        <authorList>
            <consortium name="Ensembl"/>
        </authorList>
    </citation>
    <scope>IDENTIFICATION</scope>
</reference>
<organism evidence="2 3">
    <name type="scientific">Gopherus agassizii</name>
    <name type="common">Agassiz's desert tortoise</name>
    <dbReference type="NCBI Taxonomy" id="38772"/>
    <lineage>
        <taxon>Eukaryota</taxon>
        <taxon>Metazoa</taxon>
        <taxon>Chordata</taxon>
        <taxon>Craniata</taxon>
        <taxon>Vertebrata</taxon>
        <taxon>Euteleostomi</taxon>
        <taxon>Archelosauria</taxon>
        <taxon>Testudinata</taxon>
        <taxon>Testudines</taxon>
        <taxon>Cryptodira</taxon>
        <taxon>Durocryptodira</taxon>
        <taxon>Testudinoidea</taxon>
        <taxon>Testudinidae</taxon>
        <taxon>Gopherus</taxon>
    </lineage>
</organism>
<reference evidence="3" key="1">
    <citation type="journal article" date="2017" name="PLoS ONE">
        <title>The Agassiz's desert tortoise genome provides a resource for the conservation of a threatened species.</title>
        <authorList>
            <person name="Tollis M."/>
            <person name="DeNardo D.F."/>
            <person name="Cornelius J.A."/>
            <person name="Dolby G.A."/>
            <person name="Edwards T."/>
            <person name="Henen B.T."/>
            <person name="Karl A.E."/>
            <person name="Murphy R.W."/>
            <person name="Kusumi K."/>
        </authorList>
    </citation>
    <scope>NUCLEOTIDE SEQUENCE [LARGE SCALE GENOMIC DNA]</scope>
</reference>
<name>A0A452H7U0_9SAUR</name>
<proteinExistence type="predicted"/>
<dbReference type="Ensembl" id="ENSGAGT00000012174.1">
    <property type="protein sequence ID" value="ENSGAGP00000010612.1"/>
    <property type="gene ID" value="ENSGAGG00000008288.1"/>
</dbReference>
<protein>
    <submittedName>
        <fullName evidence="2">Uncharacterized protein</fullName>
    </submittedName>
</protein>
<dbReference type="AlphaFoldDB" id="A0A452H7U0"/>
<sequence>MRSLLLVSLLLAMTPGWAAPKDSANRYGKAGLPWPCQVGGMGKECPAPCDSPSLAVLLYLFALHDYDRSGQLDGLEGRLPPWAALCSHDAVVAMDPTLPAGHLAAKGQRLLQPLPCHGRTSCPSAQACPGPLQ</sequence>
<evidence type="ECO:0000313" key="2">
    <source>
        <dbReference type="Ensembl" id="ENSGAGP00000010612.1"/>
    </source>
</evidence>
<accession>A0A452H7U0</accession>
<keyword evidence="3" id="KW-1185">Reference proteome</keyword>